<evidence type="ECO:0000313" key="3">
    <source>
        <dbReference type="Proteomes" id="UP000316714"/>
    </source>
</evidence>
<feature type="signal peptide" evidence="1">
    <location>
        <begin position="1"/>
        <end position="19"/>
    </location>
</feature>
<name>A0A5C5UY93_9BACT</name>
<dbReference type="OrthoDB" id="229996at2"/>
<dbReference type="Proteomes" id="UP000316714">
    <property type="component" value="Unassembled WGS sequence"/>
</dbReference>
<gene>
    <name evidence="2" type="ORF">KOR34_50010</name>
</gene>
<feature type="chain" id="PRO_5022722615" description="PEP-CTERM protein-sorting domain-containing protein" evidence="1">
    <location>
        <begin position="20"/>
        <end position="417"/>
    </location>
</feature>
<comment type="caution">
    <text evidence="2">The sequence shown here is derived from an EMBL/GenBank/DDBJ whole genome shotgun (WGS) entry which is preliminary data.</text>
</comment>
<protein>
    <recommendedName>
        <fullName evidence="4">PEP-CTERM protein-sorting domain-containing protein</fullName>
    </recommendedName>
</protein>
<evidence type="ECO:0000313" key="2">
    <source>
        <dbReference type="EMBL" id="TWT30442.1"/>
    </source>
</evidence>
<sequence precursor="true">MRPVFLPLALLFTTAAAGAEFRGLSPSTIAGTLPYTLSSPTVTISAISDDGSTVGGWLTQTGVIFDCASFECGRSAFVWSHDQGERTDLGVLLIGSGFGQTAYPLSVAALSEDGSTALATYEFRHYESALHRADGAVALRDPIAIGQWLQATDMSSDASVVVGTLGDAPFRWTEGNGLEELSGLDAAVNHTPAAVSGDGRVVLLSRSSGGLTPPAGGRLSSIRWSPDGAPSEFVPATGLGVAAAVALSHDGSITVGNSYPDGAPTSLWEVNDGAPDATHRSQATRWQGDVAQTLAAAFPTGSSWAMGVSANGEVTVGAAHPGDDGTAEAVLWKDDTAFLVRDLLAGPLAAGGSLDGWRLTSATAVSADGGVVAGHGIDPSGAQAGWVALLTAPEPGAIALAGALLLSGGATGRTRRR</sequence>
<keyword evidence="3" id="KW-1185">Reference proteome</keyword>
<proteinExistence type="predicted"/>
<organism evidence="2 3">
    <name type="scientific">Posidoniimonas corsicana</name>
    <dbReference type="NCBI Taxonomy" id="1938618"/>
    <lineage>
        <taxon>Bacteria</taxon>
        <taxon>Pseudomonadati</taxon>
        <taxon>Planctomycetota</taxon>
        <taxon>Planctomycetia</taxon>
        <taxon>Pirellulales</taxon>
        <taxon>Lacipirellulaceae</taxon>
        <taxon>Posidoniimonas</taxon>
    </lineage>
</organism>
<dbReference type="AlphaFoldDB" id="A0A5C5UY93"/>
<accession>A0A5C5UY93</accession>
<dbReference type="EMBL" id="SIHJ01000005">
    <property type="protein sequence ID" value="TWT30442.1"/>
    <property type="molecule type" value="Genomic_DNA"/>
</dbReference>
<evidence type="ECO:0008006" key="4">
    <source>
        <dbReference type="Google" id="ProtNLM"/>
    </source>
</evidence>
<evidence type="ECO:0000256" key="1">
    <source>
        <dbReference type="SAM" id="SignalP"/>
    </source>
</evidence>
<keyword evidence="1" id="KW-0732">Signal</keyword>
<dbReference type="RefSeq" id="WP_146568795.1">
    <property type="nucleotide sequence ID" value="NZ_SIHJ01000005.1"/>
</dbReference>
<reference evidence="2 3" key="1">
    <citation type="submission" date="2019-02" db="EMBL/GenBank/DDBJ databases">
        <title>Deep-cultivation of Planctomycetes and their phenomic and genomic characterization uncovers novel biology.</title>
        <authorList>
            <person name="Wiegand S."/>
            <person name="Jogler M."/>
            <person name="Boedeker C."/>
            <person name="Pinto D."/>
            <person name="Vollmers J."/>
            <person name="Rivas-Marin E."/>
            <person name="Kohn T."/>
            <person name="Peeters S.H."/>
            <person name="Heuer A."/>
            <person name="Rast P."/>
            <person name="Oberbeckmann S."/>
            <person name="Bunk B."/>
            <person name="Jeske O."/>
            <person name="Meyerdierks A."/>
            <person name="Storesund J.E."/>
            <person name="Kallscheuer N."/>
            <person name="Luecker S."/>
            <person name="Lage O.M."/>
            <person name="Pohl T."/>
            <person name="Merkel B.J."/>
            <person name="Hornburger P."/>
            <person name="Mueller R.-W."/>
            <person name="Bruemmer F."/>
            <person name="Labrenz M."/>
            <person name="Spormann A.M."/>
            <person name="Op Den Camp H."/>
            <person name="Overmann J."/>
            <person name="Amann R."/>
            <person name="Jetten M.S.M."/>
            <person name="Mascher T."/>
            <person name="Medema M.H."/>
            <person name="Devos D.P."/>
            <person name="Kaster A.-K."/>
            <person name="Ovreas L."/>
            <person name="Rohde M."/>
            <person name="Galperin M.Y."/>
            <person name="Jogler C."/>
        </authorList>
    </citation>
    <scope>NUCLEOTIDE SEQUENCE [LARGE SCALE GENOMIC DNA]</scope>
    <source>
        <strain evidence="2 3">KOR34</strain>
    </source>
</reference>